<dbReference type="OrthoDB" id="9151379at2"/>
<accession>A0A0A1DGY2</accession>
<reference evidence="1 2" key="1">
    <citation type="journal article" date="2015" name="Genome Announc.">
        <title>Complete Genome Sequence of Steroid-Transforming Nocardioides simplex VKM Ac-2033D.</title>
        <authorList>
            <person name="Shtratnikova V.Y."/>
            <person name="Schelkunov M.I."/>
            <person name="Pekov Y.A."/>
            <person name="Fokina V.V."/>
            <person name="Logacheva M.D."/>
            <person name="Sokolov S.L."/>
            <person name="Bragin E.Y."/>
            <person name="Ashapkin V.V."/>
            <person name="Donova M.V."/>
        </authorList>
    </citation>
    <scope>NUCLEOTIDE SEQUENCE [LARGE SCALE GENOMIC DNA]</scope>
    <source>
        <strain evidence="1 2">VKM Ac-2033D</strain>
    </source>
</reference>
<dbReference type="HOGENOM" id="CLU_077075_0_0_11"/>
<protein>
    <submittedName>
        <fullName evidence="1">Uncharacterized protein</fullName>
    </submittedName>
</protein>
<dbReference type="RefSeq" id="WP_038677423.1">
    <property type="nucleotide sequence ID" value="NZ_BJMC01000017.1"/>
</dbReference>
<organism evidence="1 2">
    <name type="scientific">Nocardioides simplex</name>
    <name type="common">Arthrobacter simplex</name>
    <dbReference type="NCBI Taxonomy" id="2045"/>
    <lineage>
        <taxon>Bacteria</taxon>
        <taxon>Bacillati</taxon>
        <taxon>Actinomycetota</taxon>
        <taxon>Actinomycetes</taxon>
        <taxon>Propionibacteriales</taxon>
        <taxon>Nocardioidaceae</taxon>
        <taxon>Pimelobacter</taxon>
    </lineage>
</organism>
<keyword evidence="2" id="KW-1185">Reference proteome</keyword>
<dbReference type="PROSITE" id="PS51257">
    <property type="entry name" value="PROKAR_LIPOPROTEIN"/>
    <property type="match status" value="1"/>
</dbReference>
<dbReference type="eggNOG" id="ENOG5030HVT">
    <property type="taxonomic scope" value="Bacteria"/>
</dbReference>
<dbReference type="EMBL" id="CP009896">
    <property type="protein sequence ID" value="AIY16581.1"/>
    <property type="molecule type" value="Genomic_DNA"/>
</dbReference>
<gene>
    <name evidence="1" type="ORF">KR76_07025</name>
</gene>
<dbReference type="GeneID" id="96608687"/>
<dbReference type="STRING" id="2045.KR76_07025"/>
<sequence>MRTPPRTGLAALALGAALATALAGCGSAAAPAPPTGVDGLVVPTPSPDPGDFTATVDNPWFPLPPGARWRYDDGSAAEAAPGPEIEGVATTSLVRTAADGTVTRDHFAQDRSGNVWWFGHEGSDDAWQAGDDGAEAGLMMPARPRVGDGFRSTPGTVSTVEARDDEVTVPLATYGDTVVLEVAASADGLGGHSDVYARGVGLVQDDATGLVAYDEPR</sequence>
<proteinExistence type="predicted"/>
<dbReference type="AlphaFoldDB" id="A0A0A1DGY2"/>
<evidence type="ECO:0000313" key="1">
    <source>
        <dbReference type="EMBL" id="AIY16581.1"/>
    </source>
</evidence>
<evidence type="ECO:0000313" key="2">
    <source>
        <dbReference type="Proteomes" id="UP000030300"/>
    </source>
</evidence>
<dbReference type="Proteomes" id="UP000030300">
    <property type="component" value="Chromosome"/>
</dbReference>
<name>A0A0A1DGY2_NOCSI</name>
<dbReference type="KEGG" id="psim:KR76_07025"/>